<dbReference type="InterPro" id="IPR041121">
    <property type="entry name" value="SDH_C"/>
</dbReference>
<dbReference type="Proteomes" id="UP001230300">
    <property type="component" value="Unassembled WGS sequence"/>
</dbReference>
<gene>
    <name evidence="2" type="ORF">QP235_12165</name>
</gene>
<comment type="caution">
    <text evidence="2">The sequence shown here is derived from an EMBL/GenBank/DDBJ whole genome shotgun (WGS) entry which is preliminary data.</text>
</comment>
<feature type="domain" description="SDH C-terminal" evidence="1">
    <location>
        <begin position="1"/>
        <end position="22"/>
    </location>
</feature>
<proteinExistence type="predicted"/>
<protein>
    <recommendedName>
        <fullName evidence="1">SDH C-terminal domain-containing protein</fullName>
    </recommendedName>
</protein>
<sequence>WQGARAFEIWTGKQMPVDYIKSILF</sequence>
<accession>A0AAW6XNK2</accession>
<evidence type="ECO:0000259" key="1">
    <source>
        <dbReference type="Pfam" id="PF18317"/>
    </source>
</evidence>
<reference evidence="2" key="1">
    <citation type="submission" date="2023-05" db="EMBL/GenBank/DDBJ databases">
        <title>Cataloging the Phylogenetic Diversity of Human Bladder Bacteria.</title>
        <authorList>
            <person name="Du J."/>
        </authorList>
    </citation>
    <scope>NUCLEOTIDE SEQUENCE</scope>
    <source>
        <strain evidence="2">UMB9226</strain>
    </source>
</reference>
<dbReference type="EMBL" id="JASOGN010000441">
    <property type="protein sequence ID" value="MDK6503898.1"/>
    <property type="molecule type" value="Genomic_DNA"/>
</dbReference>
<feature type="non-terminal residue" evidence="2">
    <location>
        <position position="1"/>
    </location>
</feature>
<organism evidence="2 3">
    <name type="scientific">Lactobacillus crispatus</name>
    <dbReference type="NCBI Taxonomy" id="47770"/>
    <lineage>
        <taxon>Bacteria</taxon>
        <taxon>Bacillati</taxon>
        <taxon>Bacillota</taxon>
        <taxon>Bacilli</taxon>
        <taxon>Lactobacillales</taxon>
        <taxon>Lactobacillaceae</taxon>
        <taxon>Lactobacillus</taxon>
    </lineage>
</organism>
<dbReference type="Pfam" id="PF18317">
    <property type="entry name" value="SDH_C"/>
    <property type="match status" value="1"/>
</dbReference>
<evidence type="ECO:0000313" key="2">
    <source>
        <dbReference type="EMBL" id="MDK6503898.1"/>
    </source>
</evidence>
<evidence type="ECO:0000313" key="3">
    <source>
        <dbReference type="Proteomes" id="UP001230300"/>
    </source>
</evidence>
<name>A0AAW6XNK2_9LACO</name>
<dbReference type="AlphaFoldDB" id="A0AAW6XNK2"/>